<feature type="region of interest" description="Disordered" evidence="1">
    <location>
        <begin position="121"/>
        <end position="157"/>
    </location>
</feature>
<evidence type="ECO:0000313" key="2">
    <source>
        <dbReference type="EMBL" id="AEZ50448.1"/>
    </source>
</evidence>
<dbReference type="GeneID" id="14011660"/>
<protein>
    <submittedName>
        <fullName evidence="2">Uncharacterized protein</fullName>
    </submittedName>
</protein>
<accession>J9PTW8</accession>
<gene>
    <name evidence="2" type="ORF">BCD7_0001</name>
</gene>
<keyword evidence="3" id="KW-1185">Reference proteome</keyword>
<proteinExistence type="predicted"/>
<dbReference type="RefSeq" id="YP_007005852.1">
    <property type="nucleotide sequence ID" value="NC_019515.1"/>
</dbReference>
<dbReference type="EMBL" id="JN712910">
    <property type="protein sequence ID" value="AEZ50448.1"/>
    <property type="molecule type" value="Genomic_DNA"/>
</dbReference>
<organism evidence="2 3">
    <name type="scientific">Bacillus phage BCD7</name>
    <dbReference type="NCBI Taxonomy" id="1136534"/>
    <lineage>
        <taxon>Viruses</taxon>
        <taxon>Duplodnaviria</taxon>
        <taxon>Heunggongvirae</taxon>
        <taxon>Uroviricota</taxon>
        <taxon>Caudoviricetes</taxon>
        <taxon>Becedseptimavirus</taxon>
        <taxon>Becedseptimavirus BCD7</taxon>
    </lineage>
</organism>
<evidence type="ECO:0000256" key="1">
    <source>
        <dbReference type="SAM" id="MobiDB-lite"/>
    </source>
</evidence>
<name>J9PTW8_9CAUD</name>
<dbReference type="KEGG" id="vg:14011660"/>
<reference evidence="2 3" key="1">
    <citation type="submission" date="2011-09" db="EMBL/GenBank/DDBJ databases">
        <title>Complete Genome Sequence of Bacillus cereus Bacteriophage BCD7.</title>
        <authorList>
            <person name="Lee J.-H."/>
            <person name="Shin H."/>
            <person name="Son B."/>
            <person name="Ryu S."/>
        </authorList>
    </citation>
    <scope>NUCLEOTIDE SEQUENCE [LARGE SCALE GENOMIC DNA]</scope>
</reference>
<evidence type="ECO:0000313" key="3">
    <source>
        <dbReference type="Proteomes" id="UP000006298"/>
    </source>
</evidence>
<sequence length="182" mass="22120">MFKFYIKAVAQEYSIYHSLTHTFIESVKTEKDLKSALKKWNGKSEEELWMFLLDVRYARVPKKNFEGKDKFFDDNDKQYEEAWSIFTKRFFSRYKGLAVMQEEIPYELIRNVQVQRDQAQKEKMERERIEGEARLKKHDEEEQARKAQLKEEEEMARRIPEKKRKKIKVKKVKGKKLVLMDL</sequence>
<dbReference type="Proteomes" id="UP000006298">
    <property type="component" value="Segment"/>
</dbReference>